<organism evidence="2 3">
    <name type="scientific">Mesobacillus persicus</name>
    <dbReference type="NCBI Taxonomy" id="930146"/>
    <lineage>
        <taxon>Bacteria</taxon>
        <taxon>Bacillati</taxon>
        <taxon>Bacillota</taxon>
        <taxon>Bacilli</taxon>
        <taxon>Bacillales</taxon>
        <taxon>Bacillaceae</taxon>
        <taxon>Mesobacillus</taxon>
    </lineage>
</organism>
<evidence type="ECO:0000313" key="2">
    <source>
        <dbReference type="EMBL" id="SEM76739.1"/>
    </source>
</evidence>
<dbReference type="STRING" id="930146.SAMN05192533_105240"/>
<keyword evidence="1" id="KW-0812">Transmembrane</keyword>
<dbReference type="Pfam" id="PF09819">
    <property type="entry name" value="ABC_cobalt"/>
    <property type="match status" value="1"/>
</dbReference>
<evidence type="ECO:0000256" key="1">
    <source>
        <dbReference type="SAM" id="Phobius"/>
    </source>
</evidence>
<keyword evidence="1" id="KW-0472">Membrane</keyword>
<dbReference type="InterPro" id="IPR017195">
    <property type="entry name" value="ABC_thiamin-permease_prd"/>
</dbReference>
<dbReference type="Proteomes" id="UP000198553">
    <property type="component" value="Unassembled WGS sequence"/>
</dbReference>
<dbReference type="EMBL" id="FOBW01000005">
    <property type="protein sequence ID" value="SEM76739.1"/>
    <property type="molecule type" value="Genomic_DNA"/>
</dbReference>
<reference evidence="3" key="1">
    <citation type="submission" date="2016-10" db="EMBL/GenBank/DDBJ databases">
        <authorList>
            <person name="Varghese N."/>
            <person name="Submissions S."/>
        </authorList>
    </citation>
    <scope>NUCLEOTIDE SEQUENCE [LARGE SCALE GENOMIC DNA]</scope>
    <source>
        <strain evidence="3">B48,IBRC-M 10115,DSM 25386,CECT 8001</strain>
    </source>
</reference>
<sequence length="201" mass="21477">MTNKWNLREIVLMAILGVVFAVIYLFFFTVGTGLTNVLTPFGLGPFGYEVIFGIWFIVSIITAYIIRKPGAALISETIAGGVQVLMGSPAGPMLIVSALIQGLGAETAFAATKYRNFSTGVLVAAGIGAAVFSFIWGLYHSGYLALSLPLLSSMLIVRVISGALIAGLLGKWITERLADTGVLRSYALGKEWQSKREHKAS</sequence>
<name>A0A1H8B364_9BACI</name>
<dbReference type="AlphaFoldDB" id="A0A1H8B364"/>
<feature type="transmembrane region" description="Helical" evidence="1">
    <location>
        <begin position="121"/>
        <end position="139"/>
    </location>
</feature>
<accession>A0A1H8B364</accession>
<evidence type="ECO:0000313" key="3">
    <source>
        <dbReference type="Proteomes" id="UP000198553"/>
    </source>
</evidence>
<proteinExistence type="predicted"/>
<gene>
    <name evidence="2" type="ORF">SAMN05192533_105240</name>
</gene>
<keyword evidence="1" id="KW-1133">Transmembrane helix</keyword>
<protein>
    <submittedName>
        <fullName evidence="2">Energy-coupling factor transport system substrate-specific component</fullName>
    </submittedName>
</protein>
<feature type="transmembrane region" description="Helical" evidence="1">
    <location>
        <begin position="12"/>
        <end position="34"/>
    </location>
</feature>
<feature type="transmembrane region" description="Helical" evidence="1">
    <location>
        <begin position="46"/>
        <end position="66"/>
    </location>
</feature>
<feature type="transmembrane region" description="Helical" evidence="1">
    <location>
        <begin position="145"/>
        <end position="169"/>
    </location>
</feature>
<dbReference type="PIRSF" id="PIRSF037394">
    <property type="entry name" value="ABC_thiamine-permease_YkoE_prd"/>
    <property type="match status" value="1"/>
</dbReference>
<keyword evidence="3" id="KW-1185">Reference proteome</keyword>
<dbReference type="OrthoDB" id="8017424at2"/>
<dbReference type="RefSeq" id="WP_090744172.1">
    <property type="nucleotide sequence ID" value="NZ_FOBW01000005.1"/>
</dbReference>